<dbReference type="PANTHER" id="PTHR13748:SF62">
    <property type="entry name" value="COBW DOMAIN-CONTAINING PROTEIN"/>
    <property type="match status" value="1"/>
</dbReference>
<dbReference type="SUPFAM" id="SSF90002">
    <property type="entry name" value="Hypothetical protein YjiA, C-terminal domain"/>
    <property type="match status" value="1"/>
</dbReference>
<dbReference type="PANTHER" id="PTHR13748">
    <property type="entry name" value="COBW-RELATED"/>
    <property type="match status" value="1"/>
</dbReference>
<dbReference type="AlphaFoldDB" id="A0A506TV38"/>
<dbReference type="OrthoDB" id="9808822at2"/>
<feature type="domain" description="CobW C-terminal" evidence="8">
    <location>
        <begin position="280"/>
        <end position="376"/>
    </location>
</feature>
<evidence type="ECO:0000313" key="10">
    <source>
        <dbReference type="Proteomes" id="UP000320314"/>
    </source>
</evidence>
<dbReference type="SMART" id="SM00833">
    <property type="entry name" value="CobW_C"/>
    <property type="match status" value="1"/>
</dbReference>
<keyword evidence="10" id="KW-1185">Reference proteome</keyword>
<feature type="compositionally biased region" description="Basic residues" evidence="7">
    <location>
        <begin position="1"/>
        <end position="12"/>
    </location>
</feature>
<keyword evidence="1" id="KW-0547">Nucleotide-binding</keyword>
<dbReference type="Gene3D" id="3.40.50.300">
    <property type="entry name" value="P-loop containing nucleotide triphosphate hydrolases"/>
    <property type="match status" value="1"/>
</dbReference>
<protein>
    <submittedName>
        <fullName evidence="9">GTP-binding protein</fullName>
    </submittedName>
</protein>
<comment type="function">
    <text evidence="5">Zinc chaperone that directly transfers zinc cofactor to target proteins, thereby activating them. Zinc is transferred from the CXCC motif in the GTPase domain to the zinc binding site in target proteins in a process requiring GTP hydrolysis.</text>
</comment>
<dbReference type="GO" id="GO:0000166">
    <property type="term" value="F:nucleotide binding"/>
    <property type="evidence" value="ECO:0007669"/>
    <property type="project" value="UniProtKB-KW"/>
</dbReference>
<dbReference type="EMBL" id="VHLH01000042">
    <property type="protein sequence ID" value="TPW25932.1"/>
    <property type="molecule type" value="Genomic_DNA"/>
</dbReference>
<comment type="catalytic activity">
    <reaction evidence="6">
        <text>GTP + H2O = GDP + phosphate + H(+)</text>
        <dbReference type="Rhea" id="RHEA:19669"/>
        <dbReference type="ChEBI" id="CHEBI:15377"/>
        <dbReference type="ChEBI" id="CHEBI:15378"/>
        <dbReference type="ChEBI" id="CHEBI:37565"/>
        <dbReference type="ChEBI" id="CHEBI:43474"/>
        <dbReference type="ChEBI" id="CHEBI:58189"/>
    </reaction>
    <physiologicalReaction direction="left-to-right" evidence="6">
        <dbReference type="Rhea" id="RHEA:19670"/>
    </physiologicalReaction>
</comment>
<accession>A0A506TV38</accession>
<organism evidence="9 10">
    <name type="scientific">Pararhizobium mangrovi</name>
    <dbReference type="NCBI Taxonomy" id="2590452"/>
    <lineage>
        <taxon>Bacteria</taxon>
        <taxon>Pseudomonadati</taxon>
        <taxon>Pseudomonadota</taxon>
        <taxon>Alphaproteobacteria</taxon>
        <taxon>Hyphomicrobiales</taxon>
        <taxon>Rhizobiaceae</taxon>
        <taxon>Rhizobium/Agrobacterium group</taxon>
        <taxon>Pararhizobium</taxon>
    </lineage>
</organism>
<keyword evidence="3" id="KW-0143">Chaperone</keyword>
<dbReference type="SUPFAM" id="SSF52540">
    <property type="entry name" value="P-loop containing nucleoside triphosphate hydrolases"/>
    <property type="match status" value="1"/>
</dbReference>
<dbReference type="InterPro" id="IPR003495">
    <property type="entry name" value="CobW/HypB/UreG_nucleotide-bd"/>
</dbReference>
<proteinExistence type="inferred from homology"/>
<dbReference type="Pfam" id="PF02492">
    <property type="entry name" value="cobW"/>
    <property type="match status" value="1"/>
</dbReference>
<dbReference type="Pfam" id="PF07683">
    <property type="entry name" value="CobW_C"/>
    <property type="match status" value="1"/>
</dbReference>
<sequence length="402" mass="43327">MPRPATRAKRPRPLPTPSPGRACRSRAAARNLESGIVRPDAPIPVSLVTGFLGAGKTTLLNRLLKDPALVDTAVIVNEFGDVAIDHLLVERTGDGVIELSDGCLCCTVRGALSDTLGDLLERLEDGRIERLQRVVIETTGLADPAPILQTIMGHPALAHAYRLDGVITLVDAVNGEATLDAHAEAVKQAAVADRLVLTKADLAPSAVSDALKARLSALNPGAPIVEVGKANAADLLECGLYDPATKTADVARWLRDEAYRADEAAGHHHHHDVNRHDARIHAFTLTHEEPIDPGALEMFVDLLRSAHADRLLRMKGIVALADDPERPVVIHGVQRLFHPPARLAAWPDPADRRTRLVLITRDMKPAFVRELFEAFTGRPGVDRPDRAALTDNPLAVPGRSFG</sequence>
<evidence type="ECO:0000256" key="4">
    <source>
        <dbReference type="ARBA" id="ARBA00034320"/>
    </source>
</evidence>
<dbReference type="GO" id="GO:0005737">
    <property type="term" value="C:cytoplasm"/>
    <property type="evidence" value="ECO:0007669"/>
    <property type="project" value="TreeGrafter"/>
</dbReference>
<dbReference type="InterPro" id="IPR027417">
    <property type="entry name" value="P-loop_NTPase"/>
</dbReference>
<dbReference type="Proteomes" id="UP000320314">
    <property type="component" value="Unassembled WGS sequence"/>
</dbReference>
<dbReference type="InterPro" id="IPR011629">
    <property type="entry name" value="CobW-like_C"/>
</dbReference>
<evidence type="ECO:0000256" key="7">
    <source>
        <dbReference type="SAM" id="MobiDB-lite"/>
    </source>
</evidence>
<evidence type="ECO:0000259" key="8">
    <source>
        <dbReference type="SMART" id="SM00833"/>
    </source>
</evidence>
<name>A0A506TV38_9HYPH</name>
<evidence type="ECO:0000256" key="1">
    <source>
        <dbReference type="ARBA" id="ARBA00022741"/>
    </source>
</evidence>
<dbReference type="InterPro" id="IPR051316">
    <property type="entry name" value="Zinc-reg_GTPase_activator"/>
</dbReference>
<dbReference type="GO" id="GO:0016787">
    <property type="term" value="F:hydrolase activity"/>
    <property type="evidence" value="ECO:0007669"/>
    <property type="project" value="UniProtKB-KW"/>
</dbReference>
<evidence type="ECO:0000313" key="9">
    <source>
        <dbReference type="EMBL" id="TPW25932.1"/>
    </source>
</evidence>
<dbReference type="CDD" id="cd03112">
    <property type="entry name" value="CobW-like"/>
    <property type="match status" value="1"/>
</dbReference>
<comment type="similarity">
    <text evidence="4">Belongs to the SIMIBI class G3E GTPase family. ZNG1 subfamily.</text>
</comment>
<dbReference type="InterPro" id="IPR036627">
    <property type="entry name" value="CobW-likC_sf"/>
</dbReference>
<evidence type="ECO:0000256" key="2">
    <source>
        <dbReference type="ARBA" id="ARBA00022801"/>
    </source>
</evidence>
<evidence type="ECO:0000256" key="5">
    <source>
        <dbReference type="ARBA" id="ARBA00045658"/>
    </source>
</evidence>
<comment type="caution">
    <text evidence="9">The sequence shown here is derived from an EMBL/GenBank/DDBJ whole genome shotgun (WGS) entry which is preliminary data.</text>
</comment>
<reference evidence="9 10" key="1">
    <citation type="submission" date="2019-06" db="EMBL/GenBank/DDBJ databases">
        <authorList>
            <person name="Li M."/>
        </authorList>
    </citation>
    <scope>NUCLEOTIDE SEQUENCE [LARGE SCALE GENOMIC DNA]</scope>
    <source>
        <strain evidence="9 10">BGMRC6574</strain>
    </source>
</reference>
<dbReference type="Gene3D" id="3.30.1220.10">
    <property type="entry name" value="CobW-like, C-terminal domain"/>
    <property type="match status" value="1"/>
</dbReference>
<evidence type="ECO:0000256" key="6">
    <source>
        <dbReference type="ARBA" id="ARBA00049117"/>
    </source>
</evidence>
<keyword evidence="2" id="KW-0378">Hydrolase</keyword>
<gene>
    <name evidence="9" type="ORF">FJU11_17145</name>
</gene>
<feature type="region of interest" description="Disordered" evidence="7">
    <location>
        <begin position="1"/>
        <end position="23"/>
    </location>
</feature>
<evidence type="ECO:0000256" key="3">
    <source>
        <dbReference type="ARBA" id="ARBA00023186"/>
    </source>
</evidence>